<feature type="binding site" evidence="7">
    <location>
        <position position="112"/>
    </location>
    <ligand>
        <name>tRNA</name>
        <dbReference type="ChEBI" id="CHEBI:17843"/>
    </ligand>
</feature>
<gene>
    <name evidence="7 10" type="primary">pth</name>
    <name evidence="10" type="ORF">HOV93_14340</name>
</gene>
<evidence type="ECO:0000313" key="10">
    <source>
        <dbReference type="EMBL" id="MBA2114277.1"/>
    </source>
</evidence>
<accession>A0A7V9A6F9</accession>
<reference evidence="10 11" key="1">
    <citation type="submission" date="2020-05" db="EMBL/GenBank/DDBJ databases">
        <title>Bremerella alba sp. nov., a novel planctomycete isolated from the surface of the macroalga Fucus spiralis.</title>
        <authorList>
            <person name="Godinho O."/>
            <person name="Botelho R."/>
            <person name="Albuquerque L."/>
            <person name="Wiegand S."/>
            <person name="Da Costa M.S."/>
            <person name="Lobo-Da-Cunha A."/>
            <person name="Jogler C."/>
            <person name="Lage O.M."/>
        </authorList>
    </citation>
    <scope>NUCLEOTIDE SEQUENCE [LARGE SCALE GENOMIC DNA]</scope>
    <source>
        <strain evidence="10 11">FF15</strain>
    </source>
</reference>
<dbReference type="InterPro" id="IPR036416">
    <property type="entry name" value="Pept_tRNA_hydro_sf"/>
</dbReference>
<keyword evidence="3 7" id="KW-0378">Hydrolase</keyword>
<sequence length="186" mass="20214">MKLVVGLGNPGKKYEGTRHNVGFDVLDTLSRRHSASQPKSKFNGQMTEVGVRGQKLMLLWPHTFMNKSGDSVRPAFDFYKLTLEDVLIVCDDFNLPLAKLRLKGKGSAGGQNGLADVIQKLGSDEVPRLRVGIGPPREGADVAGYVLSNFAKAEKPEMDVCIEQAASVVEDWAVLGLVPAMNQYNG</sequence>
<feature type="active site" description="Proton acceptor" evidence="7">
    <location>
        <position position="19"/>
    </location>
</feature>
<keyword evidence="11" id="KW-1185">Reference proteome</keyword>
<comment type="function">
    <text evidence="7">Hydrolyzes ribosome-free peptidyl-tRNAs (with 1 or more amino acids incorporated), which drop off the ribosome during protein synthesis, or as a result of ribosome stalling.</text>
</comment>
<dbReference type="GO" id="GO:0072344">
    <property type="term" value="P:rescue of stalled ribosome"/>
    <property type="evidence" value="ECO:0007669"/>
    <property type="project" value="UniProtKB-UniRule"/>
</dbReference>
<feature type="binding site" evidence="7">
    <location>
        <position position="66"/>
    </location>
    <ligand>
        <name>tRNA</name>
        <dbReference type="ChEBI" id="CHEBI:17843"/>
    </ligand>
</feature>
<dbReference type="PANTHER" id="PTHR17224">
    <property type="entry name" value="PEPTIDYL-TRNA HYDROLASE"/>
    <property type="match status" value="1"/>
</dbReference>
<dbReference type="CDD" id="cd00462">
    <property type="entry name" value="PTH"/>
    <property type="match status" value="1"/>
</dbReference>
<evidence type="ECO:0000256" key="5">
    <source>
        <dbReference type="ARBA" id="ARBA00038063"/>
    </source>
</evidence>
<evidence type="ECO:0000256" key="3">
    <source>
        <dbReference type="ARBA" id="ARBA00022801"/>
    </source>
</evidence>
<dbReference type="GO" id="GO:0004045">
    <property type="term" value="F:peptidyl-tRNA hydrolase activity"/>
    <property type="evidence" value="ECO:0007669"/>
    <property type="project" value="UniProtKB-UniRule"/>
</dbReference>
<dbReference type="NCBIfam" id="TIGR00447">
    <property type="entry name" value="pth"/>
    <property type="match status" value="1"/>
</dbReference>
<dbReference type="HAMAP" id="MF_00083">
    <property type="entry name" value="Pept_tRNA_hydro_bact"/>
    <property type="match status" value="1"/>
</dbReference>
<evidence type="ECO:0000313" key="11">
    <source>
        <dbReference type="Proteomes" id="UP000551616"/>
    </source>
</evidence>
<dbReference type="InterPro" id="IPR001328">
    <property type="entry name" value="Pept_tRNA_hydro"/>
</dbReference>
<evidence type="ECO:0000256" key="7">
    <source>
        <dbReference type="HAMAP-Rule" id="MF_00083"/>
    </source>
</evidence>
<dbReference type="Pfam" id="PF01195">
    <property type="entry name" value="Pept_tRNA_hydro"/>
    <property type="match status" value="1"/>
</dbReference>
<dbReference type="Proteomes" id="UP000551616">
    <property type="component" value="Unassembled WGS sequence"/>
</dbReference>
<dbReference type="PANTHER" id="PTHR17224:SF1">
    <property type="entry name" value="PEPTIDYL-TRNA HYDROLASE"/>
    <property type="match status" value="1"/>
</dbReference>
<feature type="binding site" evidence="7">
    <location>
        <position position="64"/>
    </location>
    <ligand>
        <name>tRNA</name>
        <dbReference type="ChEBI" id="CHEBI:17843"/>
    </ligand>
</feature>
<dbReference type="GO" id="GO:0006515">
    <property type="term" value="P:protein quality control for misfolded or incompletely synthesized proteins"/>
    <property type="evidence" value="ECO:0007669"/>
    <property type="project" value="UniProtKB-UniRule"/>
</dbReference>
<dbReference type="PROSITE" id="PS01195">
    <property type="entry name" value="PEPT_TRNA_HYDROL_1"/>
    <property type="match status" value="1"/>
</dbReference>
<dbReference type="AlphaFoldDB" id="A0A7V9A6F9"/>
<keyword evidence="2 7" id="KW-0820">tRNA-binding</keyword>
<evidence type="ECO:0000256" key="1">
    <source>
        <dbReference type="ARBA" id="ARBA00013260"/>
    </source>
</evidence>
<evidence type="ECO:0000256" key="9">
    <source>
        <dbReference type="RuleBase" id="RU004320"/>
    </source>
</evidence>
<feature type="binding site" evidence="7">
    <location>
        <position position="14"/>
    </location>
    <ligand>
        <name>tRNA</name>
        <dbReference type="ChEBI" id="CHEBI:17843"/>
    </ligand>
</feature>
<evidence type="ECO:0000256" key="8">
    <source>
        <dbReference type="RuleBase" id="RU000673"/>
    </source>
</evidence>
<comment type="subunit">
    <text evidence="7">Monomer.</text>
</comment>
<dbReference type="EC" id="3.1.1.29" evidence="1 7"/>
<proteinExistence type="inferred from homology"/>
<keyword evidence="7" id="KW-0963">Cytoplasm</keyword>
<comment type="caution">
    <text evidence="10">The sequence shown here is derived from an EMBL/GenBank/DDBJ whole genome shotgun (WGS) entry which is preliminary data.</text>
</comment>
<dbReference type="EMBL" id="JABRWO010000003">
    <property type="protein sequence ID" value="MBA2114277.1"/>
    <property type="molecule type" value="Genomic_DNA"/>
</dbReference>
<keyword evidence="4 7" id="KW-0694">RNA-binding</keyword>
<dbReference type="InterPro" id="IPR018171">
    <property type="entry name" value="Pept_tRNA_hydro_CS"/>
</dbReference>
<organism evidence="10 11">
    <name type="scientific">Bremerella alba</name>
    <dbReference type="NCBI Taxonomy" id="980252"/>
    <lineage>
        <taxon>Bacteria</taxon>
        <taxon>Pseudomonadati</taxon>
        <taxon>Planctomycetota</taxon>
        <taxon>Planctomycetia</taxon>
        <taxon>Pirellulales</taxon>
        <taxon>Pirellulaceae</taxon>
        <taxon>Bremerella</taxon>
    </lineage>
</organism>
<dbReference type="GO" id="GO:0005737">
    <property type="term" value="C:cytoplasm"/>
    <property type="evidence" value="ECO:0007669"/>
    <property type="project" value="UniProtKB-SubCell"/>
</dbReference>
<comment type="similarity">
    <text evidence="5 7 9">Belongs to the PTH family.</text>
</comment>
<evidence type="ECO:0000256" key="4">
    <source>
        <dbReference type="ARBA" id="ARBA00022884"/>
    </source>
</evidence>
<evidence type="ECO:0000256" key="6">
    <source>
        <dbReference type="ARBA" id="ARBA00050038"/>
    </source>
</evidence>
<dbReference type="SUPFAM" id="SSF53178">
    <property type="entry name" value="Peptidyl-tRNA hydrolase-like"/>
    <property type="match status" value="1"/>
</dbReference>
<name>A0A7V9A6F9_9BACT</name>
<dbReference type="GO" id="GO:0000049">
    <property type="term" value="F:tRNA binding"/>
    <property type="evidence" value="ECO:0007669"/>
    <property type="project" value="UniProtKB-UniRule"/>
</dbReference>
<feature type="site" description="Discriminates between blocked and unblocked aminoacyl-tRNA" evidence="7">
    <location>
        <position position="9"/>
    </location>
</feature>
<comment type="function">
    <text evidence="7">Catalyzes the release of premature peptidyl moieties from peptidyl-tRNA molecules trapped in stalled 50S ribosomal subunits, and thus maintains levels of free tRNAs and 50S ribosomes.</text>
</comment>
<feature type="site" description="Stabilizes the basic form of H active site to accept a proton" evidence="7">
    <location>
        <position position="91"/>
    </location>
</feature>
<dbReference type="Gene3D" id="3.40.50.1470">
    <property type="entry name" value="Peptidyl-tRNA hydrolase"/>
    <property type="match status" value="1"/>
</dbReference>
<protein>
    <recommendedName>
        <fullName evidence="6 7">Peptidyl-tRNA hydrolase</fullName>
        <shortName evidence="7">Pth</shortName>
        <ecNumber evidence="1 7">3.1.1.29</ecNumber>
    </recommendedName>
</protein>
<evidence type="ECO:0000256" key="2">
    <source>
        <dbReference type="ARBA" id="ARBA00022555"/>
    </source>
</evidence>
<comment type="catalytic activity">
    <reaction evidence="7 8">
        <text>an N-acyl-L-alpha-aminoacyl-tRNA + H2O = an N-acyl-L-amino acid + a tRNA + H(+)</text>
        <dbReference type="Rhea" id="RHEA:54448"/>
        <dbReference type="Rhea" id="RHEA-COMP:10123"/>
        <dbReference type="Rhea" id="RHEA-COMP:13883"/>
        <dbReference type="ChEBI" id="CHEBI:15377"/>
        <dbReference type="ChEBI" id="CHEBI:15378"/>
        <dbReference type="ChEBI" id="CHEBI:59874"/>
        <dbReference type="ChEBI" id="CHEBI:78442"/>
        <dbReference type="ChEBI" id="CHEBI:138191"/>
        <dbReference type="EC" id="3.1.1.29"/>
    </reaction>
</comment>
<dbReference type="RefSeq" id="WP_207395739.1">
    <property type="nucleotide sequence ID" value="NZ_JABRWO010000003.1"/>
</dbReference>
<dbReference type="FunFam" id="3.40.50.1470:FF:000001">
    <property type="entry name" value="Peptidyl-tRNA hydrolase"/>
    <property type="match status" value="1"/>
</dbReference>
<comment type="subcellular location">
    <subcellularLocation>
        <location evidence="7">Cytoplasm</location>
    </subcellularLocation>
</comment>